<sequence>MPKRTEKIQVSLSPEEIEQIEAWQFKHRVPSRAAAIRELIGRSIDSELPVVEDRLHSRDFGILETKLAREGKPSFTVADPTIDDMPLIYASTGFYELTEYEPEEVIGKNCRFLQGRKTEKENTALIRRALEKGELVAVDLVNYRKNKSAYRVRVKIEPVFDLAGEKPILFIGTQTFLGNL</sequence>
<dbReference type="SUPFAM" id="SSF55785">
    <property type="entry name" value="PYP-like sensor domain (PAS domain)"/>
    <property type="match status" value="1"/>
</dbReference>
<name>A0ABV3Z283_9PROT</name>
<evidence type="ECO:0000313" key="5">
    <source>
        <dbReference type="EMBL" id="MEX6632658.1"/>
    </source>
</evidence>
<keyword evidence="2" id="KW-0288">FMN</keyword>
<comment type="caution">
    <text evidence="5">The sequence shown here is derived from an EMBL/GenBank/DDBJ whole genome shotgun (WGS) entry which is preliminary data.</text>
</comment>
<evidence type="ECO:0000256" key="2">
    <source>
        <dbReference type="ARBA" id="ARBA00022643"/>
    </source>
</evidence>
<dbReference type="Proteomes" id="UP001560685">
    <property type="component" value="Unassembled WGS sequence"/>
</dbReference>
<gene>
    <name evidence="5" type="ORF">ABFZ84_03775</name>
</gene>
<dbReference type="EMBL" id="JBEHZE010000001">
    <property type="protein sequence ID" value="MEX6632658.1"/>
    <property type="molecule type" value="Genomic_DNA"/>
</dbReference>
<dbReference type="CDD" id="cd00130">
    <property type="entry name" value="PAS"/>
    <property type="match status" value="1"/>
</dbReference>
<keyword evidence="6" id="KW-1185">Reference proteome</keyword>
<evidence type="ECO:0000256" key="1">
    <source>
        <dbReference type="ARBA" id="ARBA00022630"/>
    </source>
</evidence>
<dbReference type="RefSeq" id="WP_369312584.1">
    <property type="nucleotide sequence ID" value="NZ_JBEHZE010000001.1"/>
</dbReference>
<keyword evidence="1" id="KW-0285">Flavoprotein</keyword>
<organism evidence="5 6">
    <name type="scientific">Hyphococcus lacteus</name>
    <dbReference type="NCBI Taxonomy" id="3143536"/>
    <lineage>
        <taxon>Bacteria</taxon>
        <taxon>Pseudomonadati</taxon>
        <taxon>Pseudomonadota</taxon>
        <taxon>Alphaproteobacteria</taxon>
        <taxon>Parvularculales</taxon>
        <taxon>Parvularculaceae</taxon>
        <taxon>Hyphococcus</taxon>
    </lineage>
</organism>
<dbReference type="PROSITE" id="PS50112">
    <property type="entry name" value="PAS"/>
    <property type="match status" value="1"/>
</dbReference>
<dbReference type="Pfam" id="PF13426">
    <property type="entry name" value="PAS_9"/>
    <property type="match status" value="1"/>
</dbReference>
<evidence type="ECO:0000256" key="3">
    <source>
        <dbReference type="ARBA" id="ARBA00022991"/>
    </source>
</evidence>
<dbReference type="Gene3D" id="3.30.450.20">
    <property type="entry name" value="PAS domain"/>
    <property type="match status" value="1"/>
</dbReference>
<keyword evidence="3" id="KW-0157">Chromophore</keyword>
<dbReference type="PANTHER" id="PTHR47429">
    <property type="entry name" value="PROTEIN TWIN LOV 1"/>
    <property type="match status" value="1"/>
</dbReference>
<dbReference type="NCBIfam" id="TIGR00229">
    <property type="entry name" value="sensory_box"/>
    <property type="match status" value="1"/>
</dbReference>
<accession>A0ABV3Z283</accession>
<dbReference type="InterPro" id="IPR000014">
    <property type="entry name" value="PAS"/>
</dbReference>
<evidence type="ECO:0000259" key="4">
    <source>
        <dbReference type="PROSITE" id="PS50112"/>
    </source>
</evidence>
<dbReference type="PANTHER" id="PTHR47429:SF2">
    <property type="entry name" value="PROTEIN TWIN LOV 1"/>
    <property type="match status" value="1"/>
</dbReference>
<evidence type="ECO:0000313" key="6">
    <source>
        <dbReference type="Proteomes" id="UP001560685"/>
    </source>
</evidence>
<proteinExistence type="predicted"/>
<dbReference type="InterPro" id="IPR035965">
    <property type="entry name" value="PAS-like_dom_sf"/>
</dbReference>
<protein>
    <submittedName>
        <fullName evidence="5">PAS domain-containing protein</fullName>
    </submittedName>
</protein>
<reference evidence="5 6" key="1">
    <citation type="submission" date="2024-05" db="EMBL/GenBank/DDBJ databases">
        <title>Three bacterial strains, DH-69, EH-24, and ECK-19 isolated from coastal sediments.</title>
        <authorList>
            <person name="Ye Y.-Q."/>
            <person name="Du Z.-J."/>
        </authorList>
    </citation>
    <scope>NUCLEOTIDE SEQUENCE [LARGE SCALE GENOMIC DNA]</scope>
    <source>
        <strain evidence="5 6">ECK-19</strain>
    </source>
</reference>
<feature type="domain" description="PAS" evidence="4">
    <location>
        <begin position="87"/>
        <end position="133"/>
    </location>
</feature>